<feature type="region of interest" description="Disordered" evidence="11">
    <location>
        <begin position="430"/>
        <end position="454"/>
    </location>
</feature>
<dbReference type="PROSITE" id="PS51384">
    <property type="entry name" value="FAD_FR"/>
    <property type="match status" value="1"/>
</dbReference>
<dbReference type="InterPro" id="IPR017927">
    <property type="entry name" value="FAD-bd_FR_type"/>
</dbReference>
<evidence type="ECO:0000256" key="8">
    <source>
        <dbReference type="ARBA" id="ARBA00023065"/>
    </source>
</evidence>
<evidence type="ECO:0000256" key="7">
    <source>
        <dbReference type="ARBA" id="ARBA00023002"/>
    </source>
</evidence>
<feature type="transmembrane region" description="Helical" evidence="12">
    <location>
        <begin position="71"/>
        <end position="91"/>
    </location>
</feature>
<evidence type="ECO:0000313" key="15">
    <source>
        <dbReference type="Proteomes" id="UP000240493"/>
    </source>
</evidence>
<dbReference type="SFLD" id="SFLDS00052">
    <property type="entry name" value="Ferric_Reductase_Domain"/>
    <property type="match status" value="1"/>
</dbReference>
<keyword evidence="3" id="KW-0813">Transport</keyword>
<keyword evidence="7" id="KW-0560">Oxidoreductase</keyword>
<evidence type="ECO:0000256" key="12">
    <source>
        <dbReference type="SAM" id="Phobius"/>
    </source>
</evidence>
<feature type="transmembrane region" description="Helical" evidence="12">
    <location>
        <begin position="178"/>
        <end position="199"/>
    </location>
</feature>
<dbReference type="AlphaFoldDB" id="A0A2T3YWB7"/>
<evidence type="ECO:0000256" key="3">
    <source>
        <dbReference type="ARBA" id="ARBA00022448"/>
    </source>
</evidence>
<dbReference type="SUPFAM" id="SSF52343">
    <property type="entry name" value="Ferredoxin reductase-like, C-terminal NADP-linked domain"/>
    <property type="match status" value="1"/>
</dbReference>
<comment type="subcellular location">
    <subcellularLocation>
        <location evidence="1">Membrane</location>
        <topology evidence="1">Multi-pass membrane protein</topology>
    </subcellularLocation>
</comment>
<feature type="transmembrane region" description="Helical" evidence="12">
    <location>
        <begin position="205"/>
        <end position="223"/>
    </location>
</feature>
<evidence type="ECO:0000256" key="9">
    <source>
        <dbReference type="ARBA" id="ARBA00023136"/>
    </source>
</evidence>
<reference evidence="14 15" key="1">
    <citation type="submission" date="2016-07" db="EMBL/GenBank/DDBJ databases">
        <title>Multiple horizontal gene transfer events from other fungi enriched the ability of initially mycotrophic Trichoderma (Ascomycota) to feed on dead plant biomass.</title>
        <authorList>
            <consortium name="DOE Joint Genome Institute"/>
            <person name="Aerts A."/>
            <person name="Atanasova L."/>
            <person name="Chenthamara K."/>
            <person name="Zhang J."/>
            <person name="Grujic M."/>
            <person name="Henrissat B."/>
            <person name="Kuo A."/>
            <person name="Salamov A."/>
            <person name="Lipzen A."/>
            <person name="Labutti K."/>
            <person name="Barry K."/>
            <person name="Miao Y."/>
            <person name="Rahimi M.J."/>
            <person name="Shen Q."/>
            <person name="Grigoriev I.V."/>
            <person name="Kubicek C.P."/>
            <person name="Druzhinina I.S."/>
        </authorList>
    </citation>
    <scope>NUCLEOTIDE SEQUENCE [LARGE SCALE GENOMIC DNA]</scope>
    <source>
        <strain evidence="14 15">CBS 433.97</strain>
    </source>
</reference>
<keyword evidence="4 12" id="KW-0812">Transmembrane</keyword>
<dbReference type="InterPro" id="IPR013121">
    <property type="entry name" value="Fe_red_NAD-bd_6"/>
</dbReference>
<dbReference type="GO" id="GO:0005886">
    <property type="term" value="C:plasma membrane"/>
    <property type="evidence" value="ECO:0007669"/>
    <property type="project" value="TreeGrafter"/>
</dbReference>
<dbReference type="Pfam" id="PF01794">
    <property type="entry name" value="Ferric_reduct"/>
    <property type="match status" value="1"/>
</dbReference>
<name>A0A2T3YWB7_TRIA4</name>
<keyword evidence="5" id="KW-0249">Electron transport</keyword>
<dbReference type="SFLD" id="SFLDG01168">
    <property type="entry name" value="Ferric_reductase_subgroup_(FRE"/>
    <property type="match status" value="1"/>
</dbReference>
<keyword evidence="9 12" id="KW-0472">Membrane</keyword>
<dbReference type="GO" id="GO:0015677">
    <property type="term" value="P:copper ion import"/>
    <property type="evidence" value="ECO:0007669"/>
    <property type="project" value="TreeGrafter"/>
</dbReference>
<proteinExistence type="inferred from homology"/>
<dbReference type="Proteomes" id="UP000240493">
    <property type="component" value="Unassembled WGS sequence"/>
</dbReference>
<gene>
    <name evidence="14" type="ORF">M441DRAFT_149667</name>
</gene>
<evidence type="ECO:0000256" key="10">
    <source>
        <dbReference type="ARBA" id="ARBA00023180"/>
    </source>
</evidence>
<sequence length="554" mass="60964">MARSEDFNHQHMYEFIGAVGGLAAIPIVFHLGRRLAQKTNVGKKGVSALAVLSRKPRSVLLHTAPGVPSRGHAVLVSLYVAINLILTFTNINNPGIQLTAIIGGRAAWMALANLVVLIFLALKNTPLAFLTAWSYERLNILHQIAGYMCVSFVIIHASCYTTYFKNMGRISILREESVIYGEIAGLSFVIVGFAGAVIRRWWYELFYYVHMSFWILAIVMVGLHQPMFAKRIVFVVIATAGIWVLDRLIRVTRLLVYSANNTATLTPLPNGGTRVTLKKAPLGAVSGQHCFLWIPSVRVSETHPFTIAAMDPMEFVVNSHDGFTQDLHRYAVKNPGATVKASVEGAYGTLPDASEYERVFLVAGGSGSTFTFGMVLNMLRDMSPEQQDKKITFVLLVKYRSHLTWVASHLETLAKDPRVRLEVYVTRSSEEKTDEEMRLGSMPTTASSETDAEKVIPTVTAQPIRSAGSASSEELSSEETESVPLNAYENSIKSGKPDISALIRTEIEETPVENRILVLGCGPDGLMTQVRNTTAACIRSDGPGVELHCEQFGW</sequence>
<protein>
    <recommendedName>
        <fullName evidence="13">FAD-binding FR-type domain-containing protein</fullName>
    </recommendedName>
</protein>
<dbReference type="InterPro" id="IPR039261">
    <property type="entry name" value="FNR_nucleotide-bd"/>
</dbReference>
<dbReference type="OrthoDB" id="10006946at2759"/>
<dbReference type="GO" id="GO:0000293">
    <property type="term" value="F:ferric-chelate reductase activity"/>
    <property type="evidence" value="ECO:0007669"/>
    <property type="project" value="UniProtKB-ARBA"/>
</dbReference>
<feature type="transmembrane region" description="Helical" evidence="12">
    <location>
        <begin position="140"/>
        <end position="157"/>
    </location>
</feature>
<keyword evidence="10" id="KW-0325">Glycoprotein</keyword>
<evidence type="ECO:0000256" key="4">
    <source>
        <dbReference type="ARBA" id="ARBA00022692"/>
    </source>
</evidence>
<accession>A0A2T3YWB7</accession>
<dbReference type="PANTHER" id="PTHR32361">
    <property type="entry name" value="FERRIC/CUPRIC REDUCTASE TRANSMEMBRANE COMPONENT"/>
    <property type="match status" value="1"/>
</dbReference>
<keyword evidence="15" id="KW-1185">Reference proteome</keyword>
<dbReference type="GO" id="GO:0006826">
    <property type="term" value="P:iron ion transport"/>
    <property type="evidence" value="ECO:0007669"/>
    <property type="project" value="TreeGrafter"/>
</dbReference>
<comment type="similarity">
    <text evidence="2">Belongs to the ferric reductase (FRE) family.</text>
</comment>
<evidence type="ECO:0000256" key="6">
    <source>
        <dbReference type="ARBA" id="ARBA00022989"/>
    </source>
</evidence>
<dbReference type="InterPro" id="IPR051410">
    <property type="entry name" value="Ferric/Cupric_Reductase"/>
</dbReference>
<keyword evidence="8" id="KW-0406">Ion transport</keyword>
<feature type="domain" description="FAD-binding FR-type" evidence="13">
    <location>
        <begin position="241"/>
        <end position="353"/>
    </location>
</feature>
<dbReference type="Pfam" id="PF08022">
    <property type="entry name" value="FAD_binding_8"/>
    <property type="match status" value="1"/>
</dbReference>
<dbReference type="Gene3D" id="3.40.50.80">
    <property type="entry name" value="Nucleotide-binding domain of ferredoxin-NADP reductase (FNR) module"/>
    <property type="match status" value="1"/>
</dbReference>
<feature type="transmembrane region" description="Helical" evidence="12">
    <location>
        <begin position="232"/>
        <end position="249"/>
    </location>
</feature>
<dbReference type="InterPro" id="IPR013130">
    <property type="entry name" value="Fe3_Rdtase_TM_dom"/>
</dbReference>
<dbReference type="CDD" id="cd06186">
    <property type="entry name" value="NOX_Duox_like_FAD_NADP"/>
    <property type="match status" value="1"/>
</dbReference>
<evidence type="ECO:0000259" key="13">
    <source>
        <dbReference type="PROSITE" id="PS51384"/>
    </source>
</evidence>
<dbReference type="Pfam" id="PF08030">
    <property type="entry name" value="NAD_binding_6"/>
    <property type="match status" value="1"/>
</dbReference>
<dbReference type="InterPro" id="IPR013112">
    <property type="entry name" value="FAD-bd_8"/>
</dbReference>
<feature type="transmembrane region" description="Helical" evidence="12">
    <location>
        <begin position="12"/>
        <end position="32"/>
    </location>
</feature>
<evidence type="ECO:0000256" key="2">
    <source>
        <dbReference type="ARBA" id="ARBA00006278"/>
    </source>
</evidence>
<evidence type="ECO:0000256" key="11">
    <source>
        <dbReference type="SAM" id="MobiDB-lite"/>
    </source>
</evidence>
<feature type="transmembrane region" description="Helical" evidence="12">
    <location>
        <begin position="98"/>
        <end position="120"/>
    </location>
</feature>
<evidence type="ECO:0000256" key="1">
    <source>
        <dbReference type="ARBA" id="ARBA00004141"/>
    </source>
</evidence>
<dbReference type="EMBL" id="KZ679269">
    <property type="protein sequence ID" value="PTB36853.1"/>
    <property type="molecule type" value="Genomic_DNA"/>
</dbReference>
<keyword evidence="6 12" id="KW-1133">Transmembrane helix</keyword>
<evidence type="ECO:0000256" key="5">
    <source>
        <dbReference type="ARBA" id="ARBA00022982"/>
    </source>
</evidence>
<dbReference type="GO" id="GO:0006879">
    <property type="term" value="P:intracellular iron ion homeostasis"/>
    <property type="evidence" value="ECO:0007669"/>
    <property type="project" value="TreeGrafter"/>
</dbReference>
<organism evidence="14 15">
    <name type="scientific">Trichoderma asperellum (strain ATCC 204424 / CBS 433.97 / NBRC 101777)</name>
    <dbReference type="NCBI Taxonomy" id="1042311"/>
    <lineage>
        <taxon>Eukaryota</taxon>
        <taxon>Fungi</taxon>
        <taxon>Dikarya</taxon>
        <taxon>Ascomycota</taxon>
        <taxon>Pezizomycotina</taxon>
        <taxon>Sordariomycetes</taxon>
        <taxon>Hypocreomycetidae</taxon>
        <taxon>Hypocreales</taxon>
        <taxon>Hypocreaceae</taxon>
        <taxon>Trichoderma</taxon>
    </lineage>
</organism>
<dbReference type="PANTHER" id="PTHR32361:SF9">
    <property type="entry name" value="FERRIC REDUCTASE TRANSMEMBRANE COMPONENT 3-RELATED"/>
    <property type="match status" value="1"/>
</dbReference>
<evidence type="ECO:0000313" key="14">
    <source>
        <dbReference type="EMBL" id="PTB36853.1"/>
    </source>
</evidence>
<feature type="region of interest" description="Disordered" evidence="11">
    <location>
        <begin position="464"/>
        <end position="483"/>
    </location>
</feature>
<dbReference type="STRING" id="1042311.A0A2T3YWB7"/>